<protein>
    <submittedName>
        <fullName evidence="1">Uncharacterized protein</fullName>
    </submittedName>
</protein>
<dbReference type="AlphaFoldDB" id="A0A8X6TFK7"/>
<reference evidence="1" key="1">
    <citation type="submission" date="2020-08" db="EMBL/GenBank/DDBJ databases">
        <title>Multicomponent nature underlies the extraordinary mechanical properties of spider dragline silk.</title>
        <authorList>
            <person name="Kono N."/>
            <person name="Nakamura H."/>
            <person name="Mori M."/>
            <person name="Yoshida Y."/>
            <person name="Ohtoshi R."/>
            <person name="Malay A.D."/>
            <person name="Moran D.A.P."/>
            <person name="Tomita M."/>
            <person name="Numata K."/>
            <person name="Arakawa K."/>
        </authorList>
    </citation>
    <scope>NUCLEOTIDE SEQUENCE</scope>
</reference>
<keyword evidence="2" id="KW-1185">Reference proteome</keyword>
<evidence type="ECO:0000313" key="2">
    <source>
        <dbReference type="Proteomes" id="UP000887013"/>
    </source>
</evidence>
<proteinExistence type="predicted"/>
<comment type="caution">
    <text evidence="1">The sequence shown here is derived from an EMBL/GenBank/DDBJ whole genome shotgun (WGS) entry which is preliminary data.</text>
</comment>
<gene>
    <name evidence="1" type="ORF">NPIL_618301</name>
</gene>
<name>A0A8X6TFK7_NEPPI</name>
<evidence type="ECO:0000313" key="1">
    <source>
        <dbReference type="EMBL" id="GFT11344.1"/>
    </source>
</evidence>
<dbReference type="EMBL" id="BMAW01057470">
    <property type="protein sequence ID" value="GFT11344.1"/>
    <property type="molecule type" value="Genomic_DNA"/>
</dbReference>
<sequence length="130" mass="15068">MNCSTIHEKLVFEEETRGSIFVEFDLPNLPGTARHTLEQVGEQLNLHPRNQYNHFQVNLPSDVEEEINEPIFEECELPDLPNAAEGNKNISARLSDQRVTRLQNACIWIRDHLRAVVEFLRLKLGCQKNF</sequence>
<organism evidence="1 2">
    <name type="scientific">Nephila pilipes</name>
    <name type="common">Giant wood spider</name>
    <name type="synonym">Nephila maculata</name>
    <dbReference type="NCBI Taxonomy" id="299642"/>
    <lineage>
        <taxon>Eukaryota</taxon>
        <taxon>Metazoa</taxon>
        <taxon>Ecdysozoa</taxon>
        <taxon>Arthropoda</taxon>
        <taxon>Chelicerata</taxon>
        <taxon>Arachnida</taxon>
        <taxon>Araneae</taxon>
        <taxon>Araneomorphae</taxon>
        <taxon>Entelegynae</taxon>
        <taxon>Araneoidea</taxon>
        <taxon>Nephilidae</taxon>
        <taxon>Nephila</taxon>
    </lineage>
</organism>
<dbReference type="Proteomes" id="UP000887013">
    <property type="component" value="Unassembled WGS sequence"/>
</dbReference>
<accession>A0A8X6TFK7</accession>